<feature type="region of interest" description="Disordered" evidence="7">
    <location>
        <begin position="1"/>
        <end position="144"/>
    </location>
</feature>
<sequence>MSGKSSRNNKGAPSRKGVPSVKAAPAAGSGRSADKGQATAAPATDRGSAARAAGSAAPPLSAFRAPALKSPSPSFPPPRAARTVPQQAQPSTGASSGAGNRPGAAQPASLRPAAASIAHGPSVPSGVVPSPVTAPTVGPAPGDRTAAASAPFLAPARPPLLAGAMPDGPVQVMSWNCSQLDGVEPQGLGLTYWFDAAPAGEPYPVSVRFTGRRVSGDERPGPRDSFAAEKTIQRVLPGSGRIAVTTRVPDINPGTWEVTATPVAPRAADGSPTQAVAPVPMPRGSSTGTTAFLPVVKVRAPGVRIGAWPALVGLGFVAALVLQWILGVQRDLPVGRVLLVSLLAGLVGLVGAKVYYLQTHRQEKRGALTAGMSVQGFVIAAVSVLVLAGRAASIPVGAMLDVTAPGLLLGMTIGRLGCFFGGCCVGLPTASRWGIWSSDRGVGVRRIPVQLFESAMAGTVATLTLLAVLLLDPPVGGLLFSAGLSAYTFGRQLLFPLRGVPRKTAKGRQVTMVVTGLVLSGSIGGVLLG</sequence>
<evidence type="ECO:0000256" key="2">
    <source>
        <dbReference type="ARBA" id="ARBA00022475"/>
    </source>
</evidence>
<dbReference type="Proteomes" id="UP000471152">
    <property type="component" value="Unassembled WGS sequence"/>
</dbReference>
<evidence type="ECO:0000256" key="4">
    <source>
        <dbReference type="ARBA" id="ARBA00022692"/>
    </source>
</evidence>
<evidence type="ECO:0000256" key="7">
    <source>
        <dbReference type="SAM" id="MobiDB-lite"/>
    </source>
</evidence>
<feature type="transmembrane region" description="Helical" evidence="8">
    <location>
        <begin position="408"/>
        <end position="430"/>
    </location>
</feature>
<evidence type="ECO:0000256" key="5">
    <source>
        <dbReference type="ARBA" id="ARBA00022989"/>
    </source>
</evidence>
<evidence type="ECO:0000256" key="6">
    <source>
        <dbReference type="ARBA" id="ARBA00023136"/>
    </source>
</evidence>
<dbReference type="GO" id="GO:0008961">
    <property type="term" value="F:phosphatidylglycerol-prolipoprotein diacylglyceryl transferase activity"/>
    <property type="evidence" value="ECO:0007669"/>
    <property type="project" value="InterPro"/>
</dbReference>
<dbReference type="Pfam" id="PF01790">
    <property type="entry name" value="LGT"/>
    <property type="match status" value="1"/>
</dbReference>
<comment type="caution">
    <text evidence="9">The sequence shown here is derived from an EMBL/GenBank/DDBJ whole genome shotgun (WGS) entry which is preliminary data.</text>
</comment>
<dbReference type="PANTHER" id="PTHR30589:SF0">
    <property type="entry name" value="PHOSPHATIDYLGLYCEROL--PROLIPOPROTEIN DIACYLGLYCERYL TRANSFERASE"/>
    <property type="match status" value="1"/>
</dbReference>
<name>A0A6P0HAP1_9ACTN</name>
<dbReference type="EMBL" id="JAAGWB010000018">
    <property type="protein sequence ID" value="NEN51074.1"/>
    <property type="molecule type" value="Genomic_DNA"/>
</dbReference>
<keyword evidence="5 8" id="KW-1133">Transmembrane helix</keyword>
<protein>
    <submittedName>
        <fullName evidence="9">Diacylglyceryl transferase</fullName>
    </submittedName>
</protein>
<keyword evidence="6 8" id="KW-0472">Membrane</keyword>
<accession>A0A6P0HAP1</accession>
<evidence type="ECO:0000256" key="1">
    <source>
        <dbReference type="ARBA" id="ARBA00007150"/>
    </source>
</evidence>
<feature type="compositionally biased region" description="Polar residues" evidence="7">
    <location>
        <begin position="84"/>
        <end position="98"/>
    </location>
</feature>
<dbReference type="GO" id="GO:0042158">
    <property type="term" value="P:lipoprotein biosynthetic process"/>
    <property type="evidence" value="ECO:0007669"/>
    <property type="project" value="InterPro"/>
</dbReference>
<feature type="compositionally biased region" description="Low complexity" evidence="7">
    <location>
        <begin position="38"/>
        <end position="58"/>
    </location>
</feature>
<dbReference type="PANTHER" id="PTHR30589">
    <property type="entry name" value="PROLIPOPROTEIN DIACYLGLYCERYL TRANSFERASE"/>
    <property type="match status" value="1"/>
</dbReference>
<feature type="transmembrane region" description="Helical" evidence="8">
    <location>
        <begin position="477"/>
        <end position="497"/>
    </location>
</feature>
<feature type="transmembrane region" description="Helical" evidence="8">
    <location>
        <begin position="368"/>
        <end position="388"/>
    </location>
</feature>
<feature type="transmembrane region" description="Helical" evidence="8">
    <location>
        <begin position="338"/>
        <end position="356"/>
    </location>
</feature>
<dbReference type="AlphaFoldDB" id="A0A6P0HAP1"/>
<evidence type="ECO:0000256" key="3">
    <source>
        <dbReference type="ARBA" id="ARBA00022679"/>
    </source>
</evidence>
<proteinExistence type="inferred from homology"/>
<dbReference type="GO" id="GO:0005886">
    <property type="term" value="C:plasma membrane"/>
    <property type="evidence" value="ECO:0007669"/>
    <property type="project" value="InterPro"/>
</dbReference>
<gene>
    <name evidence="9" type="ORF">G3R41_08995</name>
</gene>
<feature type="compositionally biased region" description="Low complexity" evidence="7">
    <location>
        <begin position="104"/>
        <end position="144"/>
    </location>
</feature>
<reference evidence="9 10" key="1">
    <citation type="submission" date="2020-02" db="EMBL/GenBank/DDBJ databases">
        <title>The WGS of Modestobacter muralis DSM 100205.</title>
        <authorList>
            <person name="Jiang Z."/>
        </authorList>
    </citation>
    <scope>NUCLEOTIDE SEQUENCE [LARGE SCALE GENOMIC DNA]</scope>
    <source>
        <strain evidence="9 10">DSM 100205</strain>
    </source>
</reference>
<comment type="similarity">
    <text evidence="1">Belongs to the Lgt family.</text>
</comment>
<feature type="transmembrane region" description="Helical" evidence="8">
    <location>
        <begin position="509"/>
        <end position="528"/>
    </location>
</feature>
<keyword evidence="4 8" id="KW-0812">Transmembrane</keyword>
<feature type="compositionally biased region" description="Polar residues" evidence="7">
    <location>
        <begin position="1"/>
        <end position="11"/>
    </location>
</feature>
<evidence type="ECO:0000313" key="10">
    <source>
        <dbReference type="Proteomes" id="UP000471152"/>
    </source>
</evidence>
<feature type="transmembrane region" description="Helical" evidence="8">
    <location>
        <begin position="307"/>
        <end position="326"/>
    </location>
</feature>
<organism evidence="9 10">
    <name type="scientific">Modestobacter muralis</name>
    <dbReference type="NCBI Taxonomy" id="1608614"/>
    <lineage>
        <taxon>Bacteria</taxon>
        <taxon>Bacillati</taxon>
        <taxon>Actinomycetota</taxon>
        <taxon>Actinomycetes</taxon>
        <taxon>Geodermatophilales</taxon>
        <taxon>Geodermatophilaceae</taxon>
        <taxon>Modestobacter</taxon>
    </lineage>
</organism>
<dbReference type="InterPro" id="IPR001640">
    <property type="entry name" value="Lgt"/>
</dbReference>
<keyword evidence="2" id="KW-1003">Cell membrane</keyword>
<evidence type="ECO:0000313" key="9">
    <source>
        <dbReference type="EMBL" id="NEN51074.1"/>
    </source>
</evidence>
<evidence type="ECO:0000256" key="8">
    <source>
        <dbReference type="SAM" id="Phobius"/>
    </source>
</evidence>
<feature type="transmembrane region" description="Helical" evidence="8">
    <location>
        <begin position="451"/>
        <end position="471"/>
    </location>
</feature>
<keyword evidence="3 9" id="KW-0808">Transferase</keyword>